<reference evidence="2" key="1">
    <citation type="submission" date="2021-06" db="EMBL/GenBank/DDBJ databases">
        <authorList>
            <person name="Arsene-Ploetze F."/>
        </authorList>
    </citation>
    <scope>NUCLEOTIDE SEQUENCE</scope>
    <source>
        <strain evidence="2">SBRY1</strain>
    </source>
</reference>
<feature type="compositionally biased region" description="Gly residues" evidence="1">
    <location>
        <begin position="203"/>
        <end position="213"/>
    </location>
</feature>
<protein>
    <submittedName>
        <fullName evidence="2">Uncharacterized protein</fullName>
    </submittedName>
</protein>
<proteinExistence type="predicted"/>
<evidence type="ECO:0000313" key="2">
    <source>
        <dbReference type="EMBL" id="CAG7626284.1"/>
    </source>
</evidence>
<accession>A0A9W4E989</accession>
<keyword evidence="3" id="KW-1185">Reference proteome</keyword>
<dbReference type="EMBL" id="CAJVAX010000012">
    <property type="protein sequence ID" value="CAG7626284.1"/>
    <property type="molecule type" value="Genomic_DNA"/>
</dbReference>
<sequence>MDDNDRPLRGVLGVLVVLPLEQFHSLTVGSTLVQDLRPAVSPSPPQGVPVVCVVVGHDRHGRVFGDIPQAPQIDGTLRLVVDREVDHVTVCRERNGYDVRYPGPIGRCQPSDRRSREALTGLSLGEVHTANVPSVRRAIDVCPSVLLQVSLPHQGTRLRYRSAGRASGVRPRRRSCLRPAPARPRRARPRWVSQGHEVIPHGRGQGDASGGGAPAPRWPQPAGDRAFIVVRVGLPSHLPSTRASRAVAAQGVKVVRTVARSTLTP</sequence>
<evidence type="ECO:0000313" key="3">
    <source>
        <dbReference type="Proteomes" id="UP001153328"/>
    </source>
</evidence>
<organism evidence="2 3">
    <name type="scientific">Actinacidiphila bryophytorum</name>
    <dbReference type="NCBI Taxonomy" id="1436133"/>
    <lineage>
        <taxon>Bacteria</taxon>
        <taxon>Bacillati</taxon>
        <taxon>Actinomycetota</taxon>
        <taxon>Actinomycetes</taxon>
        <taxon>Kitasatosporales</taxon>
        <taxon>Streptomycetaceae</taxon>
        <taxon>Actinacidiphila</taxon>
    </lineage>
</organism>
<name>A0A9W4E989_9ACTN</name>
<feature type="region of interest" description="Disordered" evidence="1">
    <location>
        <begin position="162"/>
        <end position="221"/>
    </location>
</feature>
<dbReference type="AlphaFoldDB" id="A0A9W4E989"/>
<dbReference type="Proteomes" id="UP001153328">
    <property type="component" value="Unassembled WGS sequence"/>
</dbReference>
<evidence type="ECO:0000256" key="1">
    <source>
        <dbReference type="SAM" id="MobiDB-lite"/>
    </source>
</evidence>
<gene>
    <name evidence="2" type="ORF">SBRY_20246</name>
</gene>
<comment type="caution">
    <text evidence="2">The sequence shown here is derived from an EMBL/GenBank/DDBJ whole genome shotgun (WGS) entry which is preliminary data.</text>
</comment>